<dbReference type="FunFam" id="2.30.30.40:FF:000007">
    <property type="entry name" value="nebulin isoform X1"/>
    <property type="match status" value="1"/>
</dbReference>
<keyword evidence="7" id="KW-1185">Reference proteome</keyword>
<evidence type="ECO:0007829" key="9">
    <source>
        <dbReference type="PeptideAtlas" id="A0A286ZNE6"/>
    </source>
</evidence>
<reference evidence="6" key="3">
    <citation type="submission" date="2025-08" db="UniProtKB">
        <authorList>
            <consortium name="Ensembl"/>
        </authorList>
    </citation>
    <scope>IDENTIFICATION</scope>
</reference>
<reference evidence="6" key="4">
    <citation type="submission" date="2025-09" db="UniProtKB">
        <authorList>
            <consortium name="Ensembl"/>
        </authorList>
    </citation>
    <scope>IDENTIFICATION</scope>
</reference>
<dbReference type="InterPro" id="IPR035631">
    <property type="entry name" value="Nebulette_SH3"/>
</dbReference>
<dbReference type="Pfam" id="PF00880">
    <property type="entry name" value="Nebulin"/>
    <property type="match status" value="2"/>
</dbReference>
<dbReference type="Proteomes" id="UP000008227">
    <property type="component" value="Chromosome 10"/>
</dbReference>
<keyword evidence="3" id="KW-0009">Actin-binding</keyword>
<organism evidence="6 7">
    <name type="scientific">Sus scrofa</name>
    <name type="common">Pig</name>
    <dbReference type="NCBI Taxonomy" id="9823"/>
    <lineage>
        <taxon>Eukaryota</taxon>
        <taxon>Metazoa</taxon>
        <taxon>Chordata</taxon>
        <taxon>Craniata</taxon>
        <taxon>Vertebrata</taxon>
        <taxon>Euteleostomi</taxon>
        <taxon>Mammalia</taxon>
        <taxon>Eutheria</taxon>
        <taxon>Laurasiatheria</taxon>
        <taxon>Artiodactyla</taxon>
        <taxon>Suina</taxon>
        <taxon>Suidae</taxon>
        <taxon>Sus</taxon>
    </lineage>
</organism>
<evidence type="ECO:0000313" key="7">
    <source>
        <dbReference type="Proteomes" id="UP000008227"/>
    </source>
</evidence>
<dbReference type="SMART" id="SM00227">
    <property type="entry name" value="NEBU"/>
    <property type="match status" value="3"/>
</dbReference>
<proteinExistence type="evidence at protein level"/>
<dbReference type="Bgee" id="ENSSSCG00000011090">
    <property type="expression patterns" value="Expressed in heart left ventricle and 44 other cell types or tissues"/>
</dbReference>
<dbReference type="PANTHER" id="PTHR11039">
    <property type="entry name" value="NEBULIN"/>
    <property type="match status" value="1"/>
</dbReference>
<feature type="domain" description="SH3" evidence="5">
    <location>
        <begin position="222"/>
        <end position="282"/>
    </location>
</feature>
<dbReference type="SMART" id="SM00326">
    <property type="entry name" value="SH3"/>
    <property type="match status" value="1"/>
</dbReference>
<dbReference type="AlphaFoldDB" id="A0A286ZNE6"/>
<dbReference type="ExpressionAtlas" id="A0A286ZNE6">
    <property type="expression patterns" value="baseline and differential"/>
</dbReference>
<keyword evidence="2" id="KW-0677">Repeat</keyword>
<evidence type="ECO:0000256" key="1">
    <source>
        <dbReference type="ARBA" id="ARBA00022443"/>
    </source>
</evidence>
<dbReference type="Pfam" id="PF14604">
    <property type="entry name" value="SH3_9"/>
    <property type="match status" value="1"/>
</dbReference>
<dbReference type="Gene3D" id="2.30.30.40">
    <property type="entry name" value="SH3 Domains"/>
    <property type="match status" value="1"/>
</dbReference>
<keyword evidence="1 4" id="KW-0728">SH3 domain</keyword>
<protein>
    <submittedName>
        <fullName evidence="6">Nebulette</fullName>
    </submittedName>
</protein>
<dbReference type="VGNC" id="VGNC:95824">
    <property type="gene designation" value="NEBL"/>
</dbReference>
<dbReference type="GeneTree" id="ENSGT00940000156390"/>
<keyword evidence="9" id="KW-1267">Proteomics identification</keyword>
<gene>
    <name evidence="6 8" type="primary">NEBL</name>
</gene>
<name>A0A286ZNE6_PIG</name>
<dbReference type="GO" id="GO:0051015">
    <property type="term" value="F:actin filament binding"/>
    <property type="evidence" value="ECO:0007669"/>
    <property type="project" value="InterPro"/>
</dbReference>
<dbReference type="PROSITE" id="PS50002">
    <property type="entry name" value="SH3"/>
    <property type="match status" value="1"/>
</dbReference>
<dbReference type="PRINTS" id="PR00452">
    <property type="entry name" value="SH3DOMAIN"/>
</dbReference>
<dbReference type="GO" id="GO:0030018">
    <property type="term" value="C:Z disc"/>
    <property type="evidence" value="ECO:0007669"/>
    <property type="project" value="InterPro"/>
</dbReference>
<evidence type="ECO:0000256" key="2">
    <source>
        <dbReference type="ARBA" id="ARBA00022737"/>
    </source>
</evidence>
<reference evidence="7" key="1">
    <citation type="submission" date="2009-11" db="EMBL/GenBank/DDBJ databases">
        <authorList>
            <consortium name="Porcine genome sequencing project"/>
        </authorList>
    </citation>
    <scope>NUCLEOTIDE SEQUENCE [LARGE SCALE GENOMIC DNA]</scope>
    <source>
        <strain evidence="7">Duroc</strain>
    </source>
</reference>
<evidence type="ECO:0000313" key="6">
    <source>
        <dbReference type="Ensembl" id="ENSSSCP00000033103.2"/>
    </source>
</evidence>
<dbReference type="PANTHER" id="PTHR11039:SF48">
    <property type="entry name" value="NEBULETTE"/>
    <property type="match status" value="1"/>
</dbReference>
<dbReference type="PROSITE" id="PS51216">
    <property type="entry name" value="NEBULIN"/>
    <property type="match status" value="3"/>
</dbReference>
<evidence type="ECO:0000256" key="3">
    <source>
        <dbReference type="ARBA" id="ARBA00023203"/>
    </source>
</evidence>
<dbReference type="InterPro" id="IPR001452">
    <property type="entry name" value="SH3_domain"/>
</dbReference>
<dbReference type="InterPro" id="IPR000900">
    <property type="entry name" value="Nebulin_repeat"/>
</dbReference>
<sequence length="282" mass="32295">MCSDRAQDSLFLPPQNLACTLRQTHANGNMQVNAVKIVMGQKVPSRTHVRDQECFLAEMESQLRPTRHYPKQSFTTVADTPENLRLKQQSELQSQVKYKRDFEESKGRGFSIVTDTPELQRLKRTQEQISNVKYHEDFEKTKGRGFTPVVDDPVTERVRKNTQVVSDAAYKGVHPHIVEMDRRPGIIVAPVLPGAYQQSHSQGYGYMHQTSLSSVRSMQHSPNLRTYRAMYDYSAQDEDEVSFRDGDYIVNVQPIDDGWMYGTVQRTGKTGMLPANYIEFVN</sequence>
<evidence type="ECO:0000256" key="4">
    <source>
        <dbReference type="PROSITE-ProRule" id="PRU00192"/>
    </source>
</evidence>
<reference evidence="6" key="2">
    <citation type="journal article" date="2020" name="Gigascience">
        <title>An improved pig reference genome sequence to enable pig genetics and genomics research.</title>
        <authorList>
            <person name="Warr A."/>
            <person name="Affara N."/>
            <person name="Aken B."/>
            <person name="Beiki H."/>
            <person name="Bickhart D.M."/>
            <person name="Billis K."/>
            <person name="Chow W."/>
            <person name="Eory L."/>
            <person name="Finlayson H.A."/>
            <person name="Flicek P."/>
            <person name="Giron C.G."/>
            <person name="Griffin D.K."/>
            <person name="Hall R."/>
            <person name="Hannum G."/>
            <person name="Hourlier T."/>
            <person name="Howe K."/>
            <person name="Hume D.A."/>
            <person name="Izuogu O."/>
            <person name="Kim K."/>
            <person name="Koren S."/>
            <person name="Liu H."/>
            <person name="Manchanda N."/>
            <person name="Martin F.J."/>
            <person name="Nonneman D.J."/>
            <person name="O'Connor R.E."/>
            <person name="Phillippy A.M."/>
            <person name="Rohrer G.A."/>
            <person name="Rosen B.D."/>
            <person name="Rund L.A."/>
            <person name="Sargent C.A."/>
            <person name="Schook L.B."/>
            <person name="Schroeder S.G."/>
            <person name="Schwartz A.S."/>
            <person name="Skinner B.M."/>
            <person name="Talbot R."/>
            <person name="Tseng E."/>
            <person name="Tuggle C.K."/>
            <person name="Watson M."/>
            <person name="Smith T.P.L."/>
            <person name="Archibald A.L."/>
        </authorList>
    </citation>
    <scope>NUCLEOTIDE SEQUENCE [LARGE SCALE GENOMIC DNA]</scope>
    <source>
        <strain evidence="6">Duroc</strain>
    </source>
</reference>
<evidence type="ECO:0000259" key="5">
    <source>
        <dbReference type="PROSITE" id="PS50002"/>
    </source>
</evidence>
<accession>A0A286ZNE6</accession>
<dbReference type="Ensembl" id="ENSSSCT00000045325.2">
    <property type="protein sequence ID" value="ENSSSCP00000033103.2"/>
    <property type="gene ID" value="ENSSSCG00000011090.5"/>
</dbReference>
<dbReference type="CDD" id="cd11935">
    <property type="entry name" value="SH3_Nebulette_C"/>
    <property type="match status" value="1"/>
</dbReference>
<dbReference type="InterPro" id="IPR055297">
    <property type="entry name" value="NEBU/NEBL"/>
</dbReference>
<dbReference type="SUPFAM" id="SSF50044">
    <property type="entry name" value="SH3-domain"/>
    <property type="match status" value="1"/>
</dbReference>
<dbReference type="InterPro" id="IPR036028">
    <property type="entry name" value="SH3-like_dom_sf"/>
</dbReference>
<evidence type="ECO:0000313" key="8">
    <source>
        <dbReference type="VGNC" id="VGNC:95824"/>
    </source>
</evidence>